<dbReference type="Pfam" id="PF11958">
    <property type="entry name" value="DUF3472"/>
    <property type="match status" value="1"/>
</dbReference>
<proteinExistence type="predicted"/>
<dbReference type="KEGG" id="est:DN752_16425"/>
<organism evidence="3 4">
    <name type="scientific">Echinicola strongylocentroti</name>
    <dbReference type="NCBI Taxonomy" id="1795355"/>
    <lineage>
        <taxon>Bacteria</taxon>
        <taxon>Pseudomonadati</taxon>
        <taxon>Bacteroidota</taxon>
        <taxon>Cytophagia</taxon>
        <taxon>Cytophagales</taxon>
        <taxon>Cyclobacteriaceae</taxon>
        <taxon>Echinicola</taxon>
    </lineage>
</organism>
<evidence type="ECO:0000256" key="1">
    <source>
        <dbReference type="SAM" id="SignalP"/>
    </source>
</evidence>
<protein>
    <submittedName>
        <fullName evidence="3">Nematoblast specific protein</fullName>
    </submittedName>
</protein>
<dbReference type="RefSeq" id="WP_112784956.1">
    <property type="nucleotide sequence ID" value="NZ_CP030041.1"/>
</dbReference>
<feature type="domain" description="DUF5077" evidence="2">
    <location>
        <begin position="37"/>
        <end position="153"/>
    </location>
</feature>
<feature type="signal peptide" evidence="1">
    <location>
        <begin position="1"/>
        <end position="18"/>
    </location>
</feature>
<dbReference type="EMBL" id="CP030041">
    <property type="protein sequence ID" value="AWW31581.1"/>
    <property type="molecule type" value="Genomic_DNA"/>
</dbReference>
<evidence type="ECO:0000313" key="3">
    <source>
        <dbReference type="EMBL" id="AWW31581.1"/>
    </source>
</evidence>
<dbReference type="OrthoDB" id="6014523at2"/>
<evidence type="ECO:0000259" key="2">
    <source>
        <dbReference type="Pfam" id="PF16871"/>
    </source>
</evidence>
<dbReference type="AlphaFoldDB" id="A0A2Z4IKD6"/>
<dbReference type="Pfam" id="PF16871">
    <property type="entry name" value="DUF5077"/>
    <property type="match status" value="1"/>
</dbReference>
<dbReference type="Proteomes" id="UP000248688">
    <property type="component" value="Chromosome"/>
</dbReference>
<feature type="chain" id="PRO_5016247164" evidence="1">
    <location>
        <begin position="19"/>
        <end position="433"/>
    </location>
</feature>
<evidence type="ECO:0000313" key="4">
    <source>
        <dbReference type="Proteomes" id="UP000248688"/>
    </source>
</evidence>
<sequence length="433" mass="49044">MKRIKSLLPMIALGTLLACESSGLQDVAKEFQVTTDIPVGGNSYLTAGEGLEVTKKGVKNWTSEEAVLSTYFKMEEPQQVFLQLVLEGRDTACDFVVTAGGHSKDVSVASQGRDTVNVGVFDLEAGYVKMDVQGASKEGEAFSSIRSLLVKTKEDASIVYVKDNESNRFYWGRRGPSVHLTYTLPEDQDFKWFYNEITVPEGEDPNGSYYMANGFGEGYFGIQANSDDERRVLFSVWSPFHTDNPDEIPEEQQIKLLKKGDGVYTGEFGNEGSGGQSYWKYKWITGNTYRFLNSVEPDGKGNTIYTAYFYAPELGEWKLIARFLRPQTDTWYKRPHSFLENFNDRNGYMGRKAFYHDQWAMNVQGDWVELTEAKFTGDDIARRGYRMDYAGGEEEGRFFLRNGGFFDAFEPLNSMHQCQEKGQSPEIDFGQLP</sequence>
<gene>
    <name evidence="3" type="ORF">DN752_16425</name>
</gene>
<dbReference type="InterPro" id="IPR021862">
    <property type="entry name" value="DUF3472"/>
</dbReference>
<name>A0A2Z4IKD6_9BACT</name>
<keyword evidence="1" id="KW-0732">Signal</keyword>
<dbReference type="PROSITE" id="PS51257">
    <property type="entry name" value="PROKAR_LIPOPROTEIN"/>
    <property type="match status" value="1"/>
</dbReference>
<dbReference type="InterPro" id="IPR031712">
    <property type="entry name" value="DUF5077"/>
</dbReference>
<accession>A0A2Z4IKD6</accession>
<reference evidence="3 4" key="1">
    <citation type="submission" date="2018-06" db="EMBL/GenBank/DDBJ databases">
        <title>Echinicola strongylocentroti sp. nov., isolated from a sea urchin Strongylocentrotus intermedius.</title>
        <authorList>
            <person name="Bae S.S."/>
        </authorList>
    </citation>
    <scope>NUCLEOTIDE SEQUENCE [LARGE SCALE GENOMIC DNA]</scope>
    <source>
        <strain evidence="3 4">MEBiC08714</strain>
    </source>
</reference>
<keyword evidence="4" id="KW-1185">Reference proteome</keyword>